<evidence type="ECO:0000259" key="11">
    <source>
        <dbReference type="PROSITE" id="PS51202"/>
    </source>
</evidence>
<feature type="transmembrane region" description="Helical" evidence="10">
    <location>
        <begin position="20"/>
        <end position="42"/>
    </location>
</feature>
<keyword evidence="3 10" id="KW-0812">Transmembrane</keyword>
<dbReference type="InterPro" id="IPR036721">
    <property type="entry name" value="RCK_C_sf"/>
</dbReference>
<dbReference type="InterPro" id="IPR006037">
    <property type="entry name" value="RCK_C"/>
</dbReference>
<keyword evidence="13" id="KW-1185">Reference proteome</keyword>
<name>A0A9Q8ZTA2_9LACO</name>
<accession>A0A9Q8ZTA2</accession>
<keyword evidence="7" id="KW-0869">Chloride channel</keyword>
<protein>
    <submittedName>
        <fullName evidence="12">Chloride channel protein</fullName>
    </submittedName>
</protein>
<organism evidence="12 13">
    <name type="scientific">Fructilactobacillus cliffordii</name>
    <dbReference type="NCBI Taxonomy" id="2940299"/>
    <lineage>
        <taxon>Bacteria</taxon>
        <taxon>Bacillati</taxon>
        <taxon>Bacillota</taxon>
        <taxon>Bacilli</taxon>
        <taxon>Lactobacillales</taxon>
        <taxon>Lactobacillaceae</taxon>
        <taxon>Fructilactobacillus</taxon>
    </lineage>
</organism>
<dbReference type="PANTHER" id="PTHR43427">
    <property type="entry name" value="CHLORIDE CHANNEL PROTEIN CLC-E"/>
    <property type="match status" value="1"/>
</dbReference>
<feature type="transmembrane region" description="Helical" evidence="10">
    <location>
        <begin position="333"/>
        <end position="351"/>
    </location>
</feature>
<proteinExistence type="predicted"/>
<evidence type="ECO:0000256" key="5">
    <source>
        <dbReference type="ARBA" id="ARBA00023065"/>
    </source>
</evidence>
<evidence type="ECO:0000256" key="1">
    <source>
        <dbReference type="ARBA" id="ARBA00004141"/>
    </source>
</evidence>
<dbReference type="PRINTS" id="PR00762">
    <property type="entry name" value="CLCHANNEL"/>
</dbReference>
<feature type="transmembrane region" description="Helical" evidence="10">
    <location>
        <begin position="363"/>
        <end position="389"/>
    </location>
</feature>
<keyword evidence="2" id="KW-0813">Transport</keyword>
<dbReference type="AlphaFoldDB" id="A0A9Q8ZTA2"/>
<dbReference type="InterPro" id="IPR014743">
    <property type="entry name" value="Cl-channel_core"/>
</dbReference>
<dbReference type="RefSeq" id="WP_252766455.1">
    <property type="nucleotide sequence ID" value="NZ_CP097119.1"/>
</dbReference>
<dbReference type="GO" id="GO:0008324">
    <property type="term" value="F:monoatomic cation transmembrane transporter activity"/>
    <property type="evidence" value="ECO:0007669"/>
    <property type="project" value="InterPro"/>
</dbReference>
<dbReference type="GO" id="GO:0006813">
    <property type="term" value="P:potassium ion transport"/>
    <property type="evidence" value="ECO:0007669"/>
    <property type="project" value="InterPro"/>
</dbReference>
<gene>
    <name evidence="12" type="ORF">M3M40_05485</name>
</gene>
<evidence type="ECO:0000256" key="8">
    <source>
        <dbReference type="ARBA" id="ARBA00023214"/>
    </source>
</evidence>
<evidence type="ECO:0000256" key="3">
    <source>
        <dbReference type="ARBA" id="ARBA00022692"/>
    </source>
</evidence>
<dbReference type="Pfam" id="PF02080">
    <property type="entry name" value="TrkA_C"/>
    <property type="match status" value="1"/>
</dbReference>
<feature type="transmembrane region" description="Helical" evidence="10">
    <location>
        <begin position="158"/>
        <end position="182"/>
    </location>
</feature>
<evidence type="ECO:0000256" key="6">
    <source>
        <dbReference type="ARBA" id="ARBA00023136"/>
    </source>
</evidence>
<dbReference type="SUPFAM" id="SSF81340">
    <property type="entry name" value="Clc chloride channel"/>
    <property type="match status" value="1"/>
</dbReference>
<sequence>MEEMEVVAKPHWLALANLKFVGISAVIGITTGGVISVFRVLIEHGLQFSTHLYQTIPHHWQNLWIAIPLALLLAIVVGLLVKSEPSISGSGIPQVEAQLAGNLEMNWIQVLWKKFVAGVLTNSTGVFMGREGPSIQLGGAVGQGIAAGLKQQGGTRRLSIATGAAAGLSATFSAPLAGTFFVLEGVYRNFQPTIWLSCLTGALCSNFVSENVFGLAPVLPITYQKLLQPVMYWQLLPLGLALGILGHFYNLGLLNFPAWYSKIKLIPSWLYCAIPLLLIIPIGMYFPATTGGGSKIIMLLATHHYAVLLILAWLALRFSFGLVSYGAGLPGGFFMPILTIGALIGAGYGTIMHQLVFLPTNLMNNLIIFGMAGCLTAVCKAPFTSIILITELVGSTRNFMSLTIVVLIAYLTADLMGTQPIYQVLSERLTSIKRYIDSLEATDQLQVPVFGFSEVANQQVQDVKWPENTILITIKRGNLTILPHGSTVIKPGDTLIFLVHKDAVGYLYKELRQMATNQTDDLG</sequence>
<evidence type="ECO:0000256" key="9">
    <source>
        <dbReference type="ARBA" id="ARBA00023303"/>
    </source>
</evidence>
<dbReference type="PROSITE" id="PS51202">
    <property type="entry name" value="RCK_C"/>
    <property type="match status" value="1"/>
</dbReference>
<feature type="domain" description="RCK C-terminal" evidence="11">
    <location>
        <begin position="430"/>
        <end position="513"/>
    </location>
</feature>
<dbReference type="Pfam" id="PF00654">
    <property type="entry name" value="Voltage_CLC"/>
    <property type="match status" value="1"/>
</dbReference>
<dbReference type="Gene3D" id="3.30.70.1450">
    <property type="entry name" value="Regulator of K+ conductance, C-terminal domain"/>
    <property type="match status" value="1"/>
</dbReference>
<evidence type="ECO:0000313" key="12">
    <source>
        <dbReference type="EMBL" id="USS88938.1"/>
    </source>
</evidence>
<dbReference type="InterPro" id="IPR001807">
    <property type="entry name" value="ClC"/>
</dbReference>
<keyword evidence="6 10" id="KW-0472">Membrane</keyword>
<evidence type="ECO:0000256" key="7">
    <source>
        <dbReference type="ARBA" id="ARBA00023173"/>
    </source>
</evidence>
<evidence type="ECO:0000256" key="2">
    <source>
        <dbReference type="ARBA" id="ARBA00022448"/>
    </source>
</evidence>
<keyword evidence="4 10" id="KW-1133">Transmembrane helix</keyword>
<evidence type="ECO:0000313" key="13">
    <source>
        <dbReference type="Proteomes" id="UP001055911"/>
    </source>
</evidence>
<dbReference type="InterPro" id="IPR050368">
    <property type="entry name" value="ClC-type_chloride_channel"/>
</dbReference>
<dbReference type="CDD" id="cd01031">
    <property type="entry name" value="EriC"/>
    <property type="match status" value="1"/>
</dbReference>
<comment type="subcellular location">
    <subcellularLocation>
        <location evidence="1">Membrane</location>
        <topology evidence="1">Multi-pass membrane protein</topology>
    </subcellularLocation>
</comment>
<dbReference type="SUPFAM" id="SSF116726">
    <property type="entry name" value="TrkA C-terminal domain-like"/>
    <property type="match status" value="1"/>
</dbReference>
<feature type="transmembrane region" description="Helical" evidence="10">
    <location>
        <begin position="62"/>
        <end position="81"/>
    </location>
</feature>
<keyword evidence="9" id="KW-0407">Ion channel</keyword>
<evidence type="ECO:0000256" key="4">
    <source>
        <dbReference type="ARBA" id="ARBA00022989"/>
    </source>
</evidence>
<dbReference type="PANTHER" id="PTHR43427:SF6">
    <property type="entry name" value="CHLORIDE CHANNEL PROTEIN CLC-E"/>
    <property type="match status" value="1"/>
</dbReference>
<feature type="transmembrane region" description="Helical" evidence="10">
    <location>
        <begin position="230"/>
        <end position="248"/>
    </location>
</feature>
<dbReference type="Proteomes" id="UP001055911">
    <property type="component" value="Chromosome"/>
</dbReference>
<dbReference type="Gene3D" id="1.10.3080.10">
    <property type="entry name" value="Clc chloride channel"/>
    <property type="match status" value="1"/>
</dbReference>
<keyword evidence="8" id="KW-0868">Chloride</keyword>
<feature type="transmembrane region" description="Helical" evidence="10">
    <location>
        <begin position="268"/>
        <end position="286"/>
    </location>
</feature>
<dbReference type="GO" id="GO:0034707">
    <property type="term" value="C:chloride channel complex"/>
    <property type="evidence" value="ECO:0007669"/>
    <property type="project" value="UniProtKB-KW"/>
</dbReference>
<keyword evidence="5" id="KW-0406">Ion transport</keyword>
<feature type="transmembrane region" description="Helical" evidence="10">
    <location>
        <begin position="194"/>
        <end position="218"/>
    </location>
</feature>
<feature type="transmembrane region" description="Helical" evidence="10">
    <location>
        <begin position="401"/>
        <end position="425"/>
    </location>
</feature>
<dbReference type="EMBL" id="CP097119">
    <property type="protein sequence ID" value="USS88938.1"/>
    <property type="molecule type" value="Genomic_DNA"/>
</dbReference>
<evidence type="ECO:0000256" key="10">
    <source>
        <dbReference type="SAM" id="Phobius"/>
    </source>
</evidence>
<reference evidence="12" key="1">
    <citation type="submission" date="2022-05" db="EMBL/GenBank/DDBJ databases">
        <authorList>
            <person name="Oliphant S.A."/>
            <person name="Watson-Haigh N.S."/>
            <person name="Sumby K.M."/>
            <person name="Gardner J.M."/>
            <person name="Jiranek V."/>
        </authorList>
    </citation>
    <scope>NUCLEOTIDE SEQUENCE</scope>
    <source>
        <strain evidence="12">KI4_B1</strain>
    </source>
</reference>
<dbReference type="GO" id="GO:0005254">
    <property type="term" value="F:chloride channel activity"/>
    <property type="evidence" value="ECO:0007669"/>
    <property type="project" value="UniProtKB-KW"/>
</dbReference>